<organism evidence="2 3">
    <name type="scientific">Aspergillus terreus (strain NIH 2624 / FGSC A1156)</name>
    <dbReference type="NCBI Taxonomy" id="341663"/>
    <lineage>
        <taxon>Eukaryota</taxon>
        <taxon>Fungi</taxon>
        <taxon>Dikarya</taxon>
        <taxon>Ascomycota</taxon>
        <taxon>Pezizomycotina</taxon>
        <taxon>Eurotiomycetes</taxon>
        <taxon>Eurotiomycetidae</taxon>
        <taxon>Eurotiales</taxon>
        <taxon>Aspergillaceae</taxon>
        <taxon>Aspergillus</taxon>
        <taxon>Aspergillus subgen. Circumdati</taxon>
    </lineage>
</organism>
<evidence type="ECO:0000313" key="2">
    <source>
        <dbReference type="EMBL" id="EAU38333.1"/>
    </source>
</evidence>
<dbReference type="Proteomes" id="UP000007963">
    <property type="component" value="Unassembled WGS sequence"/>
</dbReference>
<dbReference type="STRING" id="341663.Q0CXK8"/>
<sequence>MAPRYALSESESEPDEPAAPAAPSDDALEKALRDTVANVYKSGKMEELTVKRVRLAAEKALDLEEGFFKSHDTWKARSDEIIKDEVSVQDKAAQDSGPEDDEDEKPASPPPEKAKMPKRTKQDSSATSRKRQKTGMPESADEDVKKPAKKPTNRKTSSSESPKAQDPADSDAAEEANAEPNAESESEMSVVLDEEPKPRKRQKSSEPSQKGKKKAPTKAKGKDADLDPNQAEIKRLQGWLLKCGIRKMWSRELAPYDTPKAKIKHLKDMLKEAGMEGRYSLEKARQIREERELKADLEMVQEGAKLWGKESADEGSDTGQPRRRLNRGRQALAFLESDGEETD</sequence>
<dbReference type="OrthoDB" id="552755at2759"/>
<name>Q0CXK8_ASPTN</name>
<dbReference type="PANTHER" id="PTHR15410:SF2">
    <property type="entry name" value="HIRA-INTERACTING PROTEIN 3"/>
    <property type="match status" value="1"/>
</dbReference>
<dbReference type="VEuPathDB" id="FungiDB:ATEG_01576"/>
<dbReference type="PANTHER" id="PTHR15410">
    <property type="entry name" value="HIRA-INTERACTING PROTEIN 3"/>
    <property type="match status" value="1"/>
</dbReference>
<dbReference type="EMBL" id="CH476595">
    <property type="protein sequence ID" value="EAU38333.1"/>
    <property type="molecule type" value="Genomic_DNA"/>
</dbReference>
<dbReference type="GeneID" id="4315633"/>
<dbReference type="InterPro" id="IPR037647">
    <property type="entry name" value="HIRIP3"/>
</dbReference>
<feature type="compositionally biased region" description="Basic residues" evidence="1">
    <location>
        <begin position="210"/>
        <end position="219"/>
    </location>
</feature>
<accession>Q0CXK8</accession>
<proteinExistence type="predicted"/>
<dbReference type="RefSeq" id="XP_001208941.1">
    <property type="nucleotide sequence ID" value="XM_001208941.1"/>
</dbReference>
<gene>
    <name evidence="2" type="ORF">ATEG_01576</name>
</gene>
<feature type="region of interest" description="Disordered" evidence="1">
    <location>
        <begin position="64"/>
        <end position="229"/>
    </location>
</feature>
<feature type="compositionally biased region" description="Basic and acidic residues" evidence="1">
    <location>
        <begin position="64"/>
        <end position="88"/>
    </location>
</feature>
<dbReference type="eggNOG" id="ENOG502S0AG">
    <property type="taxonomic scope" value="Eukaryota"/>
</dbReference>
<reference evidence="3" key="1">
    <citation type="submission" date="2005-09" db="EMBL/GenBank/DDBJ databases">
        <title>Annotation of the Aspergillus terreus NIH2624 genome.</title>
        <authorList>
            <person name="Birren B.W."/>
            <person name="Lander E.S."/>
            <person name="Galagan J.E."/>
            <person name="Nusbaum C."/>
            <person name="Devon K."/>
            <person name="Henn M."/>
            <person name="Ma L.-J."/>
            <person name="Jaffe D.B."/>
            <person name="Butler J."/>
            <person name="Alvarez P."/>
            <person name="Gnerre S."/>
            <person name="Grabherr M."/>
            <person name="Kleber M."/>
            <person name="Mauceli E.W."/>
            <person name="Brockman W."/>
            <person name="Rounsley S."/>
            <person name="Young S.K."/>
            <person name="LaButti K."/>
            <person name="Pushparaj V."/>
            <person name="DeCaprio D."/>
            <person name="Crawford M."/>
            <person name="Koehrsen M."/>
            <person name="Engels R."/>
            <person name="Montgomery P."/>
            <person name="Pearson M."/>
            <person name="Howarth C."/>
            <person name="Larson L."/>
            <person name="Luoma S."/>
            <person name="White J."/>
            <person name="Alvarado L."/>
            <person name="Kodira C.D."/>
            <person name="Zeng Q."/>
            <person name="Oleary S."/>
            <person name="Yandava C."/>
            <person name="Denning D.W."/>
            <person name="Nierman W.C."/>
            <person name="Milne T."/>
            <person name="Madden K."/>
        </authorList>
    </citation>
    <scope>NUCLEOTIDE SEQUENCE [LARGE SCALE GENOMIC DNA]</scope>
    <source>
        <strain evidence="3">NIH 2624 / FGSC A1156</strain>
    </source>
</reference>
<dbReference type="HOGENOM" id="CLU_033002_1_0_1"/>
<protein>
    <recommendedName>
        <fullName evidence="4">Transcriptional regulator</fullName>
    </recommendedName>
</protein>
<dbReference type="OMA" id="CGIRKIW"/>
<feature type="region of interest" description="Disordered" evidence="1">
    <location>
        <begin position="1"/>
        <end position="27"/>
    </location>
</feature>
<dbReference type="AlphaFoldDB" id="Q0CXK8"/>
<dbReference type="GO" id="GO:0005634">
    <property type="term" value="C:nucleus"/>
    <property type="evidence" value="ECO:0007669"/>
    <property type="project" value="TreeGrafter"/>
</dbReference>
<feature type="region of interest" description="Disordered" evidence="1">
    <location>
        <begin position="304"/>
        <end position="343"/>
    </location>
</feature>
<evidence type="ECO:0000256" key="1">
    <source>
        <dbReference type="SAM" id="MobiDB-lite"/>
    </source>
</evidence>
<feature type="compositionally biased region" description="Acidic residues" evidence="1">
    <location>
        <begin position="168"/>
        <end position="186"/>
    </location>
</feature>
<evidence type="ECO:0000313" key="3">
    <source>
        <dbReference type="Proteomes" id="UP000007963"/>
    </source>
</evidence>
<evidence type="ECO:0008006" key="4">
    <source>
        <dbReference type="Google" id="ProtNLM"/>
    </source>
</evidence>